<reference evidence="1 2" key="1">
    <citation type="submission" date="2019-03" db="EMBL/GenBank/DDBJ databases">
        <title>Draft genome sequences of novel Actinobacteria.</title>
        <authorList>
            <person name="Sahin N."/>
            <person name="Ay H."/>
            <person name="Saygin H."/>
        </authorList>
    </citation>
    <scope>NUCLEOTIDE SEQUENCE [LARGE SCALE GENOMIC DNA]</scope>
    <source>
        <strain evidence="1 2">H3C3</strain>
    </source>
</reference>
<keyword evidence="2" id="KW-1185">Reference proteome</keyword>
<protein>
    <submittedName>
        <fullName evidence="1">Uncharacterized protein</fullName>
    </submittedName>
</protein>
<proteinExistence type="predicted"/>
<sequence length="118" mass="12184">MSDQSPATELLAAARLLRETAVKATPGPWTAEHSSWAGDNAVLSTVIGGHAVAVCGEEVRGVTLPASADAAWIALMGPDKAEPLATFLHHVAETWVFQKGAIRGFALAIARAVTGRAA</sequence>
<evidence type="ECO:0000313" key="2">
    <source>
        <dbReference type="Proteomes" id="UP000294513"/>
    </source>
</evidence>
<organism evidence="1 2">
    <name type="scientific">Actinomadura rubrisoli</name>
    <dbReference type="NCBI Taxonomy" id="2530368"/>
    <lineage>
        <taxon>Bacteria</taxon>
        <taxon>Bacillati</taxon>
        <taxon>Actinomycetota</taxon>
        <taxon>Actinomycetes</taxon>
        <taxon>Streptosporangiales</taxon>
        <taxon>Thermomonosporaceae</taxon>
        <taxon>Actinomadura</taxon>
    </lineage>
</organism>
<dbReference type="AlphaFoldDB" id="A0A4R5AZU7"/>
<name>A0A4R5AZU7_9ACTN</name>
<evidence type="ECO:0000313" key="1">
    <source>
        <dbReference type="EMBL" id="TDD77710.1"/>
    </source>
</evidence>
<accession>A0A4R5AZU7</accession>
<dbReference type="EMBL" id="SMKU01000199">
    <property type="protein sequence ID" value="TDD77710.1"/>
    <property type="molecule type" value="Genomic_DNA"/>
</dbReference>
<gene>
    <name evidence="1" type="ORF">E1298_29725</name>
</gene>
<comment type="caution">
    <text evidence="1">The sequence shown here is derived from an EMBL/GenBank/DDBJ whole genome shotgun (WGS) entry which is preliminary data.</text>
</comment>
<dbReference type="Proteomes" id="UP000294513">
    <property type="component" value="Unassembled WGS sequence"/>
</dbReference>
<dbReference type="RefSeq" id="WP_131899065.1">
    <property type="nucleotide sequence ID" value="NZ_SMKU01000199.1"/>
</dbReference>